<sequence length="196" mass="21904">MSSPVITAQEGGAVSIQCHYSKDLTLSTKQWCREGEWDKFILGVDHTREGFTLNMKGLEMKDTGRYWCAIKKGEATIGTVMQLKVTAVRLLWVSSSVITAQEGGAVSIQCHYAAHLIHHVKYWCRGDEWSSCENLVQSGLCTPGDKRILNDDKTRAVFTVSVSRLDRADTGRYWCAAENNQVKLGSPVELRVEGEY</sequence>
<dbReference type="InterPro" id="IPR003599">
    <property type="entry name" value="Ig_sub"/>
</dbReference>
<dbReference type="PROSITE" id="PS50835">
    <property type="entry name" value="IG_LIKE"/>
    <property type="match status" value="1"/>
</dbReference>
<dbReference type="InterPro" id="IPR013106">
    <property type="entry name" value="Ig_V-set"/>
</dbReference>
<keyword evidence="6" id="KW-1185">Reference proteome</keyword>
<reference evidence="5" key="1">
    <citation type="submission" date="2021-06" db="EMBL/GenBank/DDBJ databases">
        <authorList>
            <consortium name="Wellcome Sanger Institute Data Sharing"/>
        </authorList>
    </citation>
    <scope>NUCLEOTIDE SEQUENCE [LARGE SCALE GENOMIC DNA]</scope>
</reference>
<dbReference type="Gene3D" id="2.60.40.10">
    <property type="entry name" value="Immunoglobulins"/>
    <property type="match status" value="3"/>
</dbReference>
<feature type="domain" description="Ig-like" evidence="4">
    <location>
        <begin position="1"/>
        <end position="86"/>
    </location>
</feature>
<dbReference type="SUPFAM" id="SSF48726">
    <property type="entry name" value="Immunoglobulin"/>
    <property type="match status" value="2"/>
</dbReference>
<dbReference type="GeneTree" id="ENSGT00950000182977"/>
<reference evidence="5" key="2">
    <citation type="submission" date="2025-08" db="UniProtKB">
        <authorList>
            <consortium name="Ensembl"/>
        </authorList>
    </citation>
    <scope>IDENTIFICATION</scope>
</reference>
<dbReference type="SMART" id="SM00409">
    <property type="entry name" value="IG"/>
    <property type="match status" value="2"/>
</dbReference>
<dbReference type="GO" id="GO:0005886">
    <property type="term" value="C:plasma membrane"/>
    <property type="evidence" value="ECO:0007669"/>
    <property type="project" value="TreeGrafter"/>
</dbReference>
<dbReference type="PANTHER" id="PTHR11860">
    <property type="entry name" value="POLYMERIC-IMMUNOGLOBULIN RECEPTOR"/>
    <property type="match status" value="1"/>
</dbReference>
<dbReference type="Proteomes" id="UP000694620">
    <property type="component" value="Chromosome 6"/>
</dbReference>
<accession>A0A8C4SHD2</accession>
<protein>
    <recommendedName>
        <fullName evidence="4">Ig-like domain-containing protein</fullName>
    </recommendedName>
</protein>
<dbReference type="Ensembl" id="ENSECRT00000017125.1">
    <property type="protein sequence ID" value="ENSECRP00000016826.1"/>
    <property type="gene ID" value="ENSECRG00000011177.1"/>
</dbReference>
<dbReference type="InterPro" id="IPR013783">
    <property type="entry name" value="Ig-like_fold"/>
</dbReference>
<evidence type="ECO:0000313" key="5">
    <source>
        <dbReference type="Ensembl" id="ENSECRP00000016826.1"/>
    </source>
</evidence>
<dbReference type="AlphaFoldDB" id="A0A8C4SHD2"/>
<reference evidence="5" key="3">
    <citation type="submission" date="2025-09" db="UniProtKB">
        <authorList>
            <consortium name="Ensembl"/>
        </authorList>
    </citation>
    <scope>IDENTIFICATION</scope>
</reference>
<dbReference type="InterPro" id="IPR007110">
    <property type="entry name" value="Ig-like_dom"/>
</dbReference>
<evidence type="ECO:0000313" key="6">
    <source>
        <dbReference type="Proteomes" id="UP000694620"/>
    </source>
</evidence>
<evidence type="ECO:0000256" key="1">
    <source>
        <dbReference type="ARBA" id="ARBA00004370"/>
    </source>
</evidence>
<evidence type="ECO:0000256" key="2">
    <source>
        <dbReference type="ARBA" id="ARBA00022692"/>
    </source>
</evidence>
<dbReference type="PANTHER" id="PTHR11860:SF87">
    <property type="entry name" value="CMRF35-LIKE MOLECULE 8"/>
    <property type="match status" value="1"/>
</dbReference>
<dbReference type="InterPro" id="IPR036179">
    <property type="entry name" value="Ig-like_dom_sf"/>
</dbReference>
<dbReference type="GO" id="GO:0004888">
    <property type="term" value="F:transmembrane signaling receptor activity"/>
    <property type="evidence" value="ECO:0007669"/>
    <property type="project" value="TreeGrafter"/>
</dbReference>
<dbReference type="InterPro" id="IPR050671">
    <property type="entry name" value="CD300_family_receptors"/>
</dbReference>
<organism evidence="5 6">
    <name type="scientific">Erpetoichthys calabaricus</name>
    <name type="common">Rope fish</name>
    <name type="synonym">Calamoichthys calabaricus</name>
    <dbReference type="NCBI Taxonomy" id="27687"/>
    <lineage>
        <taxon>Eukaryota</taxon>
        <taxon>Metazoa</taxon>
        <taxon>Chordata</taxon>
        <taxon>Craniata</taxon>
        <taxon>Vertebrata</taxon>
        <taxon>Euteleostomi</taxon>
        <taxon>Actinopterygii</taxon>
        <taxon>Polypteriformes</taxon>
        <taxon>Polypteridae</taxon>
        <taxon>Erpetoichthys</taxon>
    </lineage>
</organism>
<proteinExistence type="predicted"/>
<name>A0A8C4SHD2_ERPCA</name>
<keyword evidence="2" id="KW-0812">Transmembrane</keyword>
<evidence type="ECO:0000259" key="4">
    <source>
        <dbReference type="PROSITE" id="PS50835"/>
    </source>
</evidence>
<keyword evidence="3" id="KW-0472">Membrane</keyword>
<evidence type="ECO:0000256" key="3">
    <source>
        <dbReference type="ARBA" id="ARBA00023136"/>
    </source>
</evidence>
<comment type="subcellular location">
    <subcellularLocation>
        <location evidence="1">Membrane</location>
    </subcellularLocation>
</comment>
<dbReference type="Pfam" id="PF07686">
    <property type="entry name" value="V-set"/>
    <property type="match status" value="1"/>
</dbReference>